<evidence type="ECO:0000313" key="9">
    <source>
        <dbReference type="Proteomes" id="UP000547209"/>
    </source>
</evidence>
<feature type="transmembrane region" description="Helical" evidence="6">
    <location>
        <begin position="213"/>
        <end position="236"/>
    </location>
</feature>
<dbReference type="InterPro" id="IPR053200">
    <property type="entry name" value="YfmO-like"/>
</dbReference>
<keyword evidence="2" id="KW-0813">Transport</keyword>
<feature type="transmembrane region" description="Helical" evidence="6">
    <location>
        <begin position="89"/>
        <end position="111"/>
    </location>
</feature>
<dbReference type="GO" id="GO:0022857">
    <property type="term" value="F:transmembrane transporter activity"/>
    <property type="evidence" value="ECO:0007669"/>
    <property type="project" value="InterPro"/>
</dbReference>
<feature type="transmembrane region" description="Helical" evidence="6">
    <location>
        <begin position="368"/>
        <end position="387"/>
    </location>
</feature>
<dbReference type="PROSITE" id="PS50850">
    <property type="entry name" value="MFS"/>
    <property type="match status" value="1"/>
</dbReference>
<evidence type="ECO:0000256" key="4">
    <source>
        <dbReference type="ARBA" id="ARBA00022989"/>
    </source>
</evidence>
<evidence type="ECO:0000256" key="1">
    <source>
        <dbReference type="ARBA" id="ARBA00004651"/>
    </source>
</evidence>
<feature type="domain" description="Major facilitator superfamily (MFS) profile" evidence="7">
    <location>
        <begin position="20"/>
        <end position="392"/>
    </location>
</feature>
<dbReference type="InterPro" id="IPR011701">
    <property type="entry name" value="MFS"/>
</dbReference>
<dbReference type="InterPro" id="IPR020846">
    <property type="entry name" value="MFS_dom"/>
</dbReference>
<accession>A0A7X0RWL9</accession>
<keyword evidence="3 6" id="KW-0812">Transmembrane</keyword>
<feature type="transmembrane region" description="Helical" evidence="6">
    <location>
        <begin position="144"/>
        <end position="162"/>
    </location>
</feature>
<evidence type="ECO:0000256" key="5">
    <source>
        <dbReference type="ARBA" id="ARBA00023136"/>
    </source>
</evidence>
<comment type="caution">
    <text evidence="8">The sequence shown here is derived from an EMBL/GenBank/DDBJ whole genome shotgun (WGS) entry which is preliminary data.</text>
</comment>
<sequence length="400" mass="42097">MNTSSDRLSSEGGLFSQPKAVWAVAFACVISFMGMGLVDPILPAISNQLHASGSQVSLLFSSYTLVTGLMMLITGFISSRIGPKRTMIVGIAFIIAFSAFAGMSGSVWEIVGFRGGWGLGNALFIATALTAIVGLSTGGTAKAIILYEAALGLGISVGPLLGGELGSISWRGPFFGVSVLMSFAFIAILALLPRIPKPKARISIADPFKALKYPGLLTLGIVALFYNFGFFTLLAYTPLVMELGIHQLGYVFFGWGVALAITSVIGAPKLAQSMGAVRALRLMLLCFALDLAAMGVWHDSKTALVILVIVAGLFLGVVNTLLTTVVMGAAPVERSVASASYNFVRFVGGAIGPWLANKLHEWFDSVQLPFYFGAFIVILGIVVTWLGRRALSGVDTSGGH</sequence>
<dbReference type="Pfam" id="PF07690">
    <property type="entry name" value="MFS_1"/>
    <property type="match status" value="1"/>
</dbReference>
<dbReference type="Proteomes" id="UP000547209">
    <property type="component" value="Unassembled WGS sequence"/>
</dbReference>
<protein>
    <submittedName>
        <fullName evidence="8">MFS transporter</fullName>
    </submittedName>
</protein>
<dbReference type="PRINTS" id="PR01035">
    <property type="entry name" value="TCRTETA"/>
</dbReference>
<feature type="transmembrane region" description="Helical" evidence="6">
    <location>
        <begin position="20"/>
        <end position="38"/>
    </location>
</feature>
<dbReference type="AlphaFoldDB" id="A0A7X0RWL9"/>
<comment type="subcellular location">
    <subcellularLocation>
        <location evidence="1">Cell membrane</location>
        <topology evidence="1">Multi-pass membrane protein</topology>
    </subcellularLocation>
</comment>
<feature type="transmembrane region" description="Helical" evidence="6">
    <location>
        <begin position="117"/>
        <end position="137"/>
    </location>
</feature>
<dbReference type="PANTHER" id="PTHR43683:SF1">
    <property type="entry name" value="MULTIDRUG EFFLUX PROTEIN YFMO"/>
    <property type="match status" value="1"/>
</dbReference>
<evidence type="ECO:0000259" key="7">
    <source>
        <dbReference type="PROSITE" id="PS50850"/>
    </source>
</evidence>
<dbReference type="CDD" id="cd17474">
    <property type="entry name" value="MFS_YfmO_like"/>
    <property type="match status" value="1"/>
</dbReference>
<organism evidence="8 9">
    <name type="scientific">Cohnella nanjingensis</name>
    <dbReference type="NCBI Taxonomy" id="1387779"/>
    <lineage>
        <taxon>Bacteria</taxon>
        <taxon>Bacillati</taxon>
        <taxon>Bacillota</taxon>
        <taxon>Bacilli</taxon>
        <taxon>Bacillales</taxon>
        <taxon>Paenibacillaceae</taxon>
        <taxon>Cohnella</taxon>
    </lineage>
</organism>
<feature type="transmembrane region" description="Helical" evidence="6">
    <location>
        <begin position="279"/>
        <end position="297"/>
    </location>
</feature>
<gene>
    <name evidence="8" type="ORF">H7C19_30485</name>
</gene>
<feature type="transmembrane region" description="Helical" evidence="6">
    <location>
        <begin position="58"/>
        <end position="77"/>
    </location>
</feature>
<proteinExistence type="predicted"/>
<feature type="transmembrane region" description="Helical" evidence="6">
    <location>
        <begin position="174"/>
        <end position="192"/>
    </location>
</feature>
<feature type="transmembrane region" description="Helical" evidence="6">
    <location>
        <begin position="303"/>
        <end position="327"/>
    </location>
</feature>
<evidence type="ECO:0000256" key="6">
    <source>
        <dbReference type="SAM" id="Phobius"/>
    </source>
</evidence>
<dbReference type="Gene3D" id="1.20.1250.20">
    <property type="entry name" value="MFS general substrate transporter like domains"/>
    <property type="match status" value="1"/>
</dbReference>
<feature type="transmembrane region" description="Helical" evidence="6">
    <location>
        <begin position="248"/>
        <end position="267"/>
    </location>
</feature>
<reference evidence="8 9" key="1">
    <citation type="submission" date="2020-08" db="EMBL/GenBank/DDBJ databases">
        <title>Cohnella phylogeny.</title>
        <authorList>
            <person name="Dunlap C."/>
        </authorList>
    </citation>
    <scope>NUCLEOTIDE SEQUENCE [LARGE SCALE GENOMIC DNA]</scope>
    <source>
        <strain evidence="8 9">DSM 28246</strain>
    </source>
</reference>
<evidence type="ECO:0000313" key="8">
    <source>
        <dbReference type="EMBL" id="MBB6674998.1"/>
    </source>
</evidence>
<name>A0A7X0RWL9_9BACL</name>
<keyword evidence="5 6" id="KW-0472">Membrane</keyword>
<dbReference type="InterPro" id="IPR001958">
    <property type="entry name" value="Tet-R_TetA/multi-R_MdtG-like"/>
</dbReference>
<keyword evidence="9" id="KW-1185">Reference proteome</keyword>
<dbReference type="SUPFAM" id="SSF103473">
    <property type="entry name" value="MFS general substrate transporter"/>
    <property type="match status" value="1"/>
</dbReference>
<evidence type="ECO:0000256" key="2">
    <source>
        <dbReference type="ARBA" id="ARBA00022448"/>
    </source>
</evidence>
<dbReference type="GO" id="GO:0005886">
    <property type="term" value="C:plasma membrane"/>
    <property type="evidence" value="ECO:0007669"/>
    <property type="project" value="UniProtKB-SubCell"/>
</dbReference>
<evidence type="ECO:0000256" key="3">
    <source>
        <dbReference type="ARBA" id="ARBA00022692"/>
    </source>
</evidence>
<keyword evidence="4 6" id="KW-1133">Transmembrane helix</keyword>
<dbReference type="PANTHER" id="PTHR43683">
    <property type="entry name" value="MULTIDRUG EFFLUX PROTEIN YFMO"/>
    <property type="match status" value="1"/>
</dbReference>
<dbReference type="InterPro" id="IPR036259">
    <property type="entry name" value="MFS_trans_sf"/>
</dbReference>
<dbReference type="EMBL" id="JACJVP010000060">
    <property type="protein sequence ID" value="MBB6674998.1"/>
    <property type="molecule type" value="Genomic_DNA"/>
</dbReference>
<feature type="transmembrane region" description="Helical" evidence="6">
    <location>
        <begin position="339"/>
        <end position="356"/>
    </location>
</feature>